<organism evidence="10 11">
    <name type="scientific">Macleaya cordata</name>
    <name type="common">Five-seeded plume-poppy</name>
    <name type="synonym">Bocconia cordata</name>
    <dbReference type="NCBI Taxonomy" id="56857"/>
    <lineage>
        <taxon>Eukaryota</taxon>
        <taxon>Viridiplantae</taxon>
        <taxon>Streptophyta</taxon>
        <taxon>Embryophyta</taxon>
        <taxon>Tracheophyta</taxon>
        <taxon>Spermatophyta</taxon>
        <taxon>Magnoliopsida</taxon>
        <taxon>Ranunculales</taxon>
        <taxon>Papaveraceae</taxon>
        <taxon>Papaveroideae</taxon>
        <taxon>Macleaya</taxon>
    </lineage>
</organism>
<comment type="similarity">
    <text evidence="7">Belongs to the Aux/IAA family.</text>
</comment>
<dbReference type="GO" id="GO:0006355">
    <property type="term" value="P:regulation of DNA-templated transcription"/>
    <property type="evidence" value="ECO:0007669"/>
    <property type="project" value="InterPro"/>
</dbReference>
<evidence type="ECO:0000313" key="11">
    <source>
        <dbReference type="Proteomes" id="UP000195402"/>
    </source>
</evidence>
<keyword evidence="7" id="KW-0678">Repressor</keyword>
<evidence type="ECO:0000256" key="8">
    <source>
        <dbReference type="SAM" id="MobiDB-lite"/>
    </source>
</evidence>
<dbReference type="Gene3D" id="2.30.30.1040">
    <property type="match status" value="1"/>
</dbReference>
<dbReference type="SUPFAM" id="SSF101936">
    <property type="entry name" value="DNA-binding pseudobarrel domain"/>
    <property type="match status" value="1"/>
</dbReference>
<evidence type="ECO:0000256" key="4">
    <source>
        <dbReference type="ARBA" id="ARBA00023163"/>
    </source>
</evidence>
<reference evidence="10 11" key="1">
    <citation type="journal article" date="2017" name="Mol. Plant">
        <title>The Genome of Medicinal Plant Macleaya cordata Provides New Insights into Benzylisoquinoline Alkaloids Metabolism.</title>
        <authorList>
            <person name="Liu X."/>
            <person name="Liu Y."/>
            <person name="Huang P."/>
            <person name="Ma Y."/>
            <person name="Qing Z."/>
            <person name="Tang Q."/>
            <person name="Cao H."/>
            <person name="Cheng P."/>
            <person name="Zheng Y."/>
            <person name="Yuan Z."/>
            <person name="Zhou Y."/>
            <person name="Liu J."/>
            <person name="Tang Z."/>
            <person name="Zhuo Y."/>
            <person name="Zhang Y."/>
            <person name="Yu L."/>
            <person name="Huang J."/>
            <person name="Yang P."/>
            <person name="Peng Q."/>
            <person name="Zhang J."/>
            <person name="Jiang W."/>
            <person name="Zhang Z."/>
            <person name="Lin K."/>
            <person name="Ro D.K."/>
            <person name="Chen X."/>
            <person name="Xiong X."/>
            <person name="Shang Y."/>
            <person name="Huang S."/>
            <person name="Zeng J."/>
        </authorList>
    </citation>
    <scope>NUCLEOTIDE SEQUENCE [LARGE SCALE GENOMIC DNA]</scope>
    <source>
        <strain evidence="11">cv. BLH2017</strain>
        <tissue evidence="10">Root</tissue>
    </source>
</reference>
<accession>A0A200Q1N5</accession>
<evidence type="ECO:0000256" key="7">
    <source>
        <dbReference type="RuleBase" id="RU004549"/>
    </source>
</evidence>
<keyword evidence="5 7" id="KW-0539">Nucleus</keyword>
<dbReference type="GO" id="GO:0003677">
    <property type="term" value="F:DNA binding"/>
    <property type="evidence" value="ECO:0007669"/>
    <property type="project" value="UniProtKB-KW"/>
</dbReference>
<dbReference type="Proteomes" id="UP000195402">
    <property type="component" value="Unassembled WGS sequence"/>
</dbReference>
<keyword evidence="11" id="KW-1185">Reference proteome</keyword>
<dbReference type="InParanoid" id="A0A200Q1N5"/>
<name>A0A200Q1N5_MACCD</name>
<dbReference type="AlphaFoldDB" id="A0A200Q1N5"/>
<dbReference type="PANTHER" id="PTHR31384">
    <property type="entry name" value="AUXIN RESPONSE FACTOR 4-RELATED"/>
    <property type="match status" value="1"/>
</dbReference>
<dbReference type="GO" id="GO:0009734">
    <property type="term" value="P:auxin-activated signaling pathway"/>
    <property type="evidence" value="ECO:0007669"/>
    <property type="project" value="UniProtKB-UniRule"/>
</dbReference>
<comment type="function">
    <text evidence="7">Aux/IAA proteins are short-lived transcriptional factors that function as repressors of early auxin response genes at low auxin concentrations.</text>
</comment>
<comment type="caution">
    <text evidence="10">The sequence shown here is derived from an EMBL/GenBank/DDBJ whole genome shotgun (WGS) entry which is preliminary data.</text>
</comment>
<sequence length="675" mass="73817">MGSVGAEGLNLEGICPNIKDTSCIEEVLLHKSRDERDGIYGELWRACAGPLVNIPHVGEKVFYFPQGHLEQVEAYTNQETSPQMPVYDLPSKILCRVIYVQLMAELDTDEVFAQVTLVPDTKQEEPGVNKEKFKAPPKKTQVHSFCKTLTPSDTSTHGGFSVLRRHANECLPPLVGHDSTTPSSGTGGKGFAWGRMALPPYLSGGEDGELRVGVRRAMKLQNNASASVISSHSMQLGILATASHALSTGSMFTVYYRPRTSPSEFLIPYEQFMKSVRNSYAVGMRFRMKFEGEESPEERLSGTIVGIEEVDPAQWDEPSSSVSRPRRVSPWKIEPLAVTNMRSVLPRTKRARTSHSSSHESPALVNDAGSVEPAPPPPQGHSGVLQGQEISAIGTQESRNAQNPSQANQLPFQMNDPFSLYPGNMLPINSALPDDLGLGSYFPSPFSAYKNSDNSGGLSENWSIPYFGSKSSGFQELMAPEPNQAVINQPNGNGPCRLFGVDLVEDPLLPTPPCTVNSSQLFHPCPIPQHSSQLGILDSDQTSELSKILNPSYSSGSGSGVEKPCKNCSTTTKSCTKVHKYGTVLGRSVDLMKFNGYDELVNELDRMFDFGGGLMDTSNGWNVVYTDDEGDIMLLGDYPWPEFRSVVRKMYICPKDQVDKINPSSTIPIPLEISL</sequence>
<comment type="subcellular location">
    <subcellularLocation>
        <location evidence="1 7">Nucleus</location>
    </subcellularLocation>
</comment>
<keyword evidence="4 7" id="KW-0804">Transcription</keyword>
<dbReference type="STRING" id="56857.A0A200Q1N5"/>
<evidence type="ECO:0000256" key="2">
    <source>
        <dbReference type="ARBA" id="ARBA00023015"/>
    </source>
</evidence>
<keyword evidence="2 7" id="KW-0805">Transcription regulation</keyword>
<evidence type="ECO:0000256" key="3">
    <source>
        <dbReference type="ARBA" id="ARBA00023125"/>
    </source>
</evidence>
<gene>
    <name evidence="10" type="ORF">BVC80_1395g91</name>
</gene>
<dbReference type="SUPFAM" id="SSF54277">
    <property type="entry name" value="CAD &amp; PB1 domains"/>
    <property type="match status" value="1"/>
</dbReference>
<evidence type="ECO:0000256" key="1">
    <source>
        <dbReference type="ARBA" id="ARBA00004123"/>
    </source>
</evidence>
<dbReference type="Gene3D" id="3.10.20.90">
    <property type="entry name" value="Phosphatidylinositol 3-kinase Catalytic Subunit, Chain A, domain 1"/>
    <property type="match status" value="1"/>
</dbReference>
<evidence type="ECO:0000313" key="10">
    <source>
        <dbReference type="EMBL" id="OVA04374.1"/>
    </source>
</evidence>
<comment type="subunit">
    <text evidence="7">Homodimers and heterodimers.</text>
</comment>
<evidence type="ECO:0000259" key="9">
    <source>
        <dbReference type="PROSITE" id="PS51745"/>
    </source>
</evidence>
<dbReference type="Pfam" id="PF02309">
    <property type="entry name" value="AUX_IAA"/>
    <property type="match status" value="1"/>
</dbReference>
<keyword evidence="6 7" id="KW-0927">Auxin signaling pathway</keyword>
<dbReference type="InterPro" id="IPR044835">
    <property type="entry name" value="ARF_plant"/>
</dbReference>
<dbReference type="PANTHER" id="PTHR31384:SF183">
    <property type="entry name" value="AUXIN RESPONSE FACTOR"/>
    <property type="match status" value="1"/>
</dbReference>
<dbReference type="Gene3D" id="2.40.330.10">
    <property type="entry name" value="DNA-binding pseudobarrel domain"/>
    <property type="match status" value="1"/>
</dbReference>
<evidence type="ECO:0000256" key="5">
    <source>
        <dbReference type="ARBA" id="ARBA00023242"/>
    </source>
</evidence>
<proteinExistence type="inferred from homology"/>
<dbReference type="InterPro" id="IPR033389">
    <property type="entry name" value="AUX/IAA_dom"/>
</dbReference>
<dbReference type="GO" id="GO:0005634">
    <property type="term" value="C:nucleus"/>
    <property type="evidence" value="ECO:0007669"/>
    <property type="project" value="UniProtKB-SubCell"/>
</dbReference>
<dbReference type="EMBL" id="MVGT01003318">
    <property type="protein sequence ID" value="OVA04374.1"/>
    <property type="molecule type" value="Genomic_DNA"/>
</dbReference>
<dbReference type="PROSITE" id="PS51745">
    <property type="entry name" value="PB1"/>
    <property type="match status" value="1"/>
</dbReference>
<feature type="region of interest" description="Disordered" evidence="8">
    <location>
        <begin position="306"/>
        <end position="327"/>
    </location>
</feature>
<feature type="region of interest" description="Disordered" evidence="8">
    <location>
        <begin position="342"/>
        <end position="384"/>
    </location>
</feature>
<evidence type="ECO:0000256" key="6">
    <source>
        <dbReference type="ARBA" id="ARBA00023294"/>
    </source>
</evidence>
<dbReference type="InterPro" id="IPR010525">
    <property type="entry name" value="ARF_dom"/>
</dbReference>
<dbReference type="Pfam" id="PF06507">
    <property type="entry name" value="ARF_AD"/>
    <property type="match status" value="1"/>
</dbReference>
<keyword evidence="3" id="KW-0238">DNA-binding</keyword>
<dbReference type="OMA" id="RHADECF"/>
<dbReference type="InterPro" id="IPR053793">
    <property type="entry name" value="PB1-like"/>
</dbReference>
<dbReference type="InterPro" id="IPR015300">
    <property type="entry name" value="DNA-bd_pseudobarrel_sf"/>
</dbReference>
<protein>
    <recommendedName>
        <fullName evidence="7">Auxin-responsive protein</fullName>
    </recommendedName>
</protein>
<dbReference type="OrthoDB" id="1917970at2759"/>
<feature type="domain" description="PB1" evidence="9">
    <location>
        <begin position="573"/>
        <end position="655"/>
    </location>
</feature>